<dbReference type="Proteomes" id="UP001054846">
    <property type="component" value="Chromosome"/>
</dbReference>
<dbReference type="Pfam" id="PF00005">
    <property type="entry name" value="ABC_tran"/>
    <property type="match status" value="1"/>
</dbReference>
<dbReference type="InterPro" id="IPR017871">
    <property type="entry name" value="ABC_transporter-like_CS"/>
</dbReference>
<protein>
    <submittedName>
        <fullName evidence="10">ABC transporter ATP-binding protein</fullName>
    </submittedName>
</protein>
<reference evidence="10 11" key="1">
    <citation type="journal article" date="2021" name="Genome Biol. Evol.">
        <title>Complete Genome Sequencing of a Novel Gloeobacter Species from a Waterfall Cave in Mexico.</title>
        <authorList>
            <person name="Saw J.H."/>
            <person name="Cardona T."/>
            <person name="Montejano G."/>
        </authorList>
    </citation>
    <scope>NUCLEOTIDE SEQUENCE [LARGE SCALE GENOMIC DNA]</scope>
    <source>
        <strain evidence="10">MG652769</strain>
    </source>
</reference>
<keyword evidence="6 7" id="KW-0472">Membrane</keyword>
<dbReference type="InterPro" id="IPR027417">
    <property type="entry name" value="P-loop_NTPase"/>
</dbReference>
<evidence type="ECO:0000256" key="4">
    <source>
        <dbReference type="ARBA" id="ARBA00022840"/>
    </source>
</evidence>
<keyword evidence="2 7" id="KW-0812">Transmembrane</keyword>
<evidence type="ECO:0000313" key="10">
    <source>
        <dbReference type="EMBL" id="UFP94773.1"/>
    </source>
</evidence>
<dbReference type="SUPFAM" id="SSF90123">
    <property type="entry name" value="ABC transporter transmembrane region"/>
    <property type="match status" value="1"/>
</dbReference>
<dbReference type="Gene3D" id="3.40.50.300">
    <property type="entry name" value="P-loop containing nucleotide triphosphate hydrolases"/>
    <property type="match status" value="1"/>
</dbReference>
<proteinExistence type="predicted"/>
<accession>A0ABY3PMF9</accession>
<dbReference type="EMBL" id="CP063845">
    <property type="protein sequence ID" value="UFP94773.1"/>
    <property type="molecule type" value="Genomic_DNA"/>
</dbReference>
<feature type="transmembrane region" description="Helical" evidence="7">
    <location>
        <begin position="44"/>
        <end position="68"/>
    </location>
</feature>
<feature type="domain" description="ABC transporter" evidence="8">
    <location>
        <begin position="362"/>
        <end position="596"/>
    </location>
</feature>
<evidence type="ECO:0000256" key="1">
    <source>
        <dbReference type="ARBA" id="ARBA00004651"/>
    </source>
</evidence>
<dbReference type="SMART" id="SM00382">
    <property type="entry name" value="AAA"/>
    <property type="match status" value="1"/>
</dbReference>
<keyword evidence="5 7" id="KW-1133">Transmembrane helix</keyword>
<dbReference type="InterPro" id="IPR011527">
    <property type="entry name" value="ABC1_TM_dom"/>
</dbReference>
<evidence type="ECO:0000259" key="9">
    <source>
        <dbReference type="PROSITE" id="PS50929"/>
    </source>
</evidence>
<dbReference type="InterPro" id="IPR036640">
    <property type="entry name" value="ABC1_TM_sf"/>
</dbReference>
<dbReference type="CDD" id="cd07346">
    <property type="entry name" value="ABC_6TM_exporters"/>
    <property type="match status" value="1"/>
</dbReference>
<dbReference type="Pfam" id="PF00664">
    <property type="entry name" value="ABC_membrane"/>
    <property type="match status" value="1"/>
</dbReference>
<sequence length="616" mass="65682">MTQTASPNSQALPPIAAESLPPTTEGTMVGNGLALILRLARRRWVALAAAASFAVLAVIFELVPYLAVYRIAAEVFSAAPEPEAIVRFALLALGAVVLQFVCIGISNTVAHAAAFRLLREVRTELTEKMARLPLGFFDRHDSGELKKALVEDVGSLEGVLAHNIPDVASGILVPLAAGIALFWVDWRMALASLALLPVGIAAQMWAFRGMDGQYRLWHRTEAQANAGVLEYLRGIAVLKAFNRTASSLERVRSAIYGVRDVATAMTRRSMYSYSLFFIALSTNLLVVLPVGIALHLHGGLGLPQLCLFLVLGVGLTAPLTKLMFVFGSTSRTILGAGRIQGILDAPPLPQTPGPVQPTDFGVRFEDVHFSYDGNKSALREISFIAAAGQVTALVGPSGAGKSTVAKLIARFWDVDKGRIEVGGVDVRAFGLEELMGHIGFVFQEVFLFHDSVRENIRLGRGGASDAEVEAAAEAANAHTFIQALPDGYDTMLGDRGARLSGGEKQRLAIARAILKNAPILLLDEATAFADPENELAIQQALADLTRGKTVIVIAHRLASIADADHIVVLNSGTVEDQGPHGALLARCATYRKLWATQQQAAGWTLTTATGEDAHAG</sequence>
<evidence type="ECO:0000256" key="2">
    <source>
        <dbReference type="ARBA" id="ARBA00022692"/>
    </source>
</evidence>
<keyword evidence="3" id="KW-0547">Nucleotide-binding</keyword>
<dbReference type="InterPro" id="IPR003439">
    <property type="entry name" value="ABC_transporter-like_ATP-bd"/>
</dbReference>
<dbReference type="Gene3D" id="1.20.1560.10">
    <property type="entry name" value="ABC transporter type 1, transmembrane domain"/>
    <property type="match status" value="1"/>
</dbReference>
<dbReference type="PANTHER" id="PTHR24221:SF654">
    <property type="entry name" value="ATP-BINDING CASSETTE SUB-FAMILY B MEMBER 6"/>
    <property type="match status" value="1"/>
</dbReference>
<keyword evidence="11" id="KW-1185">Reference proteome</keyword>
<evidence type="ECO:0000256" key="5">
    <source>
        <dbReference type="ARBA" id="ARBA00022989"/>
    </source>
</evidence>
<dbReference type="InterPro" id="IPR039421">
    <property type="entry name" value="Type_1_exporter"/>
</dbReference>
<dbReference type="PROSITE" id="PS00211">
    <property type="entry name" value="ABC_TRANSPORTER_1"/>
    <property type="match status" value="1"/>
</dbReference>
<dbReference type="InterPro" id="IPR003593">
    <property type="entry name" value="AAA+_ATPase"/>
</dbReference>
<organism evidence="10 11">
    <name type="scientific">Gloeobacter morelensis MG652769</name>
    <dbReference type="NCBI Taxonomy" id="2781736"/>
    <lineage>
        <taxon>Bacteria</taxon>
        <taxon>Bacillati</taxon>
        <taxon>Cyanobacteriota</taxon>
        <taxon>Cyanophyceae</taxon>
        <taxon>Gloeobacterales</taxon>
        <taxon>Gloeobacteraceae</taxon>
        <taxon>Gloeobacter</taxon>
        <taxon>Gloeobacter morelensis</taxon>
    </lineage>
</organism>
<dbReference type="PROSITE" id="PS50929">
    <property type="entry name" value="ABC_TM1F"/>
    <property type="match status" value="1"/>
</dbReference>
<keyword evidence="4 10" id="KW-0067">ATP-binding</keyword>
<dbReference type="RefSeq" id="WP_230841832.1">
    <property type="nucleotide sequence ID" value="NZ_CP063845.1"/>
</dbReference>
<evidence type="ECO:0000313" key="11">
    <source>
        <dbReference type="Proteomes" id="UP001054846"/>
    </source>
</evidence>
<feature type="transmembrane region" description="Helical" evidence="7">
    <location>
        <begin position="167"/>
        <end position="184"/>
    </location>
</feature>
<feature type="transmembrane region" description="Helical" evidence="7">
    <location>
        <begin position="190"/>
        <end position="207"/>
    </location>
</feature>
<feature type="transmembrane region" description="Helical" evidence="7">
    <location>
        <begin position="88"/>
        <end position="110"/>
    </location>
</feature>
<evidence type="ECO:0000256" key="7">
    <source>
        <dbReference type="SAM" id="Phobius"/>
    </source>
</evidence>
<comment type="subcellular location">
    <subcellularLocation>
        <location evidence="1">Cell membrane</location>
        <topology evidence="1">Multi-pass membrane protein</topology>
    </subcellularLocation>
</comment>
<dbReference type="SUPFAM" id="SSF52540">
    <property type="entry name" value="P-loop containing nucleoside triphosphate hydrolases"/>
    <property type="match status" value="1"/>
</dbReference>
<evidence type="ECO:0000256" key="3">
    <source>
        <dbReference type="ARBA" id="ARBA00022741"/>
    </source>
</evidence>
<feature type="transmembrane region" description="Helical" evidence="7">
    <location>
        <begin position="275"/>
        <end position="296"/>
    </location>
</feature>
<dbReference type="PROSITE" id="PS50893">
    <property type="entry name" value="ABC_TRANSPORTER_2"/>
    <property type="match status" value="1"/>
</dbReference>
<feature type="domain" description="ABC transmembrane type-1" evidence="9">
    <location>
        <begin position="48"/>
        <end position="331"/>
    </location>
</feature>
<name>A0ABY3PMF9_9CYAN</name>
<dbReference type="PANTHER" id="PTHR24221">
    <property type="entry name" value="ATP-BINDING CASSETTE SUB-FAMILY B"/>
    <property type="match status" value="1"/>
</dbReference>
<evidence type="ECO:0000256" key="6">
    <source>
        <dbReference type="ARBA" id="ARBA00023136"/>
    </source>
</evidence>
<dbReference type="GO" id="GO:0005524">
    <property type="term" value="F:ATP binding"/>
    <property type="evidence" value="ECO:0007669"/>
    <property type="project" value="UniProtKB-KW"/>
</dbReference>
<evidence type="ECO:0000259" key="8">
    <source>
        <dbReference type="PROSITE" id="PS50893"/>
    </source>
</evidence>
<feature type="transmembrane region" description="Helical" evidence="7">
    <location>
        <begin position="302"/>
        <end position="324"/>
    </location>
</feature>
<gene>
    <name evidence="10" type="ORF">ISF26_00510</name>
</gene>